<dbReference type="GO" id="GO:0036064">
    <property type="term" value="C:ciliary basal body"/>
    <property type="evidence" value="ECO:0007669"/>
    <property type="project" value="TreeGrafter"/>
</dbReference>
<dbReference type="CDD" id="cd23705">
    <property type="entry name" value="Flattop"/>
    <property type="match status" value="1"/>
</dbReference>
<dbReference type="InterPro" id="IPR038797">
    <property type="entry name" value="Fltp"/>
</dbReference>
<feature type="compositionally biased region" description="Basic and acidic residues" evidence="5">
    <location>
        <begin position="108"/>
        <end position="119"/>
    </location>
</feature>
<feature type="region of interest" description="Disordered" evidence="5">
    <location>
        <begin position="137"/>
        <end position="192"/>
    </location>
</feature>
<dbReference type="AlphaFoldDB" id="A0A673BHP2"/>
<keyword evidence="7" id="KW-1185">Reference proteome</keyword>
<evidence type="ECO:0000256" key="3">
    <source>
        <dbReference type="ARBA" id="ARBA00033306"/>
    </source>
</evidence>
<reference evidence="6" key="3">
    <citation type="submission" date="2025-09" db="UniProtKB">
        <authorList>
            <consortium name="Ensembl"/>
        </authorList>
    </citation>
    <scope>IDENTIFICATION</scope>
</reference>
<dbReference type="GO" id="GO:0044782">
    <property type="term" value="P:cilium organization"/>
    <property type="evidence" value="ECO:0007669"/>
    <property type="project" value="TreeGrafter"/>
</dbReference>
<gene>
    <name evidence="6" type="primary">cfap126</name>
</gene>
<sequence length="192" mass="21297">MSSGYSANQYDSAFKSQRLQNWCVSKPFKERPTAHEGHTAFIANDRGHLLPGVVKKGSAWPDFKGTWDLPARIPAHRICPTARSVEGLNRLKSWGFDTGSSEPQRGSKNTDKDQDAGHQVRTRDCYLRLTHTFKTSSIKPAEATGEDRPLSQLSTAKEKPVSRPATREGTSSRSGTGKRRPMSNMSQKEVNP</sequence>
<dbReference type="Proteomes" id="UP000472271">
    <property type="component" value="Chromosome 7"/>
</dbReference>
<feature type="compositionally biased region" description="Polar residues" evidence="5">
    <location>
        <begin position="183"/>
        <end position="192"/>
    </location>
</feature>
<dbReference type="PANTHER" id="PTHR34639">
    <property type="entry name" value="PROTEIN FLATTOP"/>
    <property type="match status" value="1"/>
</dbReference>
<feature type="region of interest" description="Disordered" evidence="5">
    <location>
        <begin position="95"/>
        <end position="119"/>
    </location>
</feature>
<dbReference type="FunCoup" id="A0A673BHP2">
    <property type="interactions" value="34"/>
</dbReference>
<dbReference type="Pfam" id="PF22611">
    <property type="entry name" value="CFAP126"/>
    <property type="match status" value="1"/>
</dbReference>
<dbReference type="InParanoid" id="A0A673BHP2"/>
<accession>A0A673BHP2</accession>
<comment type="function">
    <text evidence="4">Microtubule inner protein (MIP) part of the dynein-decorated doublet microtubules (DMTs) in cilia axoneme. Acts as a regulator of cilium basal body docking and positioning in mono- and multiciliated cells. Regulates basal body docking and cilia formation in multiciliated lung cells. Regulates kinocilium positioning and stereocilia bundle morphogenesis in the inner ear.</text>
</comment>
<name>A0A673BHP2_9TELE</name>
<organism evidence="6 7">
    <name type="scientific">Sphaeramia orbicularis</name>
    <name type="common">orbiculate cardinalfish</name>
    <dbReference type="NCBI Taxonomy" id="375764"/>
    <lineage>
        <taxon>Eukaryota</taxon>
        <taxon>Metazoa</taxon>
        <taxon>Chordata</taxon>
        <taxon>Craniata</taxon>
        <taxon>Vertebrata</taxon>
        <taxon>Euteleostomi</taxon>
        <taxon>Actinopterygii</taxon>
        <taxon>Neopterygii</taxon>
        <taxon>Teleostei</taxon>
        <taxon>Neoteleostei</taxon>
        <taxon>Acanthomorphata</taxon>
        <taxon>Gobiaria</taxon>
        <taxon>Kurtiformes</taxon>
        <taxon>Apogonoidei</taxon>
        <taxon>Apogonidae</taxon>
        <taxon>Apogoninae</taxon>
        <taxon>Sphaeramia</taxon>
    </lineage>
</organism>
<protein>
    <recommendedName>
        <fullName evidence="2">Protein Flattop</fullName>
    </recommendedName>
    <alternativeName>
        <fullName evidence="3">Cilia- and flagella-associated protein 126</fullName>
    </alternativeName>
</protein>
<reference evidence="6" key="2">
    <citation type="submission" date="2025-08" db="UniProtKB">
        <authorList>
            <consortium name="Ensembl"/>
        </authorList>
    </citation>
    <scope>IDENTIFICATION</scope>
</reference>
<reference evidence="6" key="1">
    <citation type="submission" date="2019-06" db="EMBL/GenBank/DDBJ databases">
        <authorList>
            <consortium name="Wellcome Sanger Institute Data Sharing"/>
        </authorList>
    </citation>
    <scope>NUCLEOTIDE SEQUENCE [LARGE SCALE GENOMIC DNA]</scope>
</reference>
<evidence type="ECO:0000313" key="6">
    <source>
        <dbReference type="Ensembl" id="ENSSORP00005040789.1"/>
    </source>
</evidence>
<evidence type="ECO:0000256" key="2">
    <source>
        <dbReference type="ARBA" id="ARBA00019181"/>
    </source>
</evidence>
<dbReference type="Ensembl" id="ENSSORT00005041842.1">
    <property type="protein sequence ID" value="ENSSORP00005040789.1"/>
    <property type="gene ID" value="ENSSORG00005019041.1"/>
</dbReference>
<feature type="compositionally biased region" description="Polar residues" evidence="5">
    <location>
        <begin position="98"/>
        <end position="107"/>
    </location>
</feature>
<dbReference type="PANTHER" id="PTHR34639:SF1">
    <property type="entry name" value="PROTEIN FLATTOP"/>
    <property type="match status" value="1"/>
</dbReference>
<evidence type="ECO:0000256" key="4">
    <source>
        <dbReference type="ARBA" id="ARBA00045261"/>
    </source>
</evidence>
<evidence type="ECO:0000313" key="7">
    <source>
        <dbReference type="Proteomes" id="UP000472271"/>
    </source>
</evidence>
<evidence type="ECO:0000256" key="5">
    <source>
        <dbReference type="SAM" id="MobiDB-lite"/>
    </source>
</evidence>
<comment type="similarity">
    <text evidence="1">Belongs to the Flattop family.</text>
</comment>
<evidence type="ECO:0000256" key="1">
    <source>
        <dbReference type="ARBA" id="ARBA00009887"/>
    </source>
</evidence>
<proteinExistence type="inferred from homology"/>